<sequence length="82" mass="8872">MLIGSVLEMHFIPKDHIPHSSNTPPPLSAFHQQPTEEGALRANGAAEKRKCCDIQTTNESCGAKLIIMNASSSSRINGQQTK</sequence>
<gene>
    <name evidence="1" type="ORF">CCAP1982_LOCUS12391</name>
</gene>
<reference evidence="1" key="1">
    <citation type="submission" date="2020-11" db="EMBL/GenBank/DDBJ databases">
        <authorList>
            <person name="Whitehead M."/>
        </authorList>
    </citation>
    <scope>NUCLEOTIDE SEQUENCE</scope>
    <source>
        <strain evidence="1">EGII</strain>
    </source>
</reference>
<dbReference type="AlphaFoldDB" id="A0A811V085"/>
<proteinExistence type="predicted"/>
<evidence type="ECO:0000313" key="1">
    <source>
        <dbReference type="EMBL" id="CAD7003968.1"/>
    </source>
</evidence>
<keyword evidence="2" id="KW-1185">Reference proteome</keyword>
<accession>A0A811V085</accession>
<evidence type="ECO:0000313" key="2">
    <source>
        <dbReference type="Proteomes" id="UP000606786"/>
    </source>
</evidence>
<dbReference type="EMBL" id="CAJHJT010000034">
    <property type="protein sequence ID" value="CAD7003968.1"/>
    <property type="molecule type" value="Genomic_DNA"/>
</dbReference>
<organism evidence="1 2">
    <name type="scientific">Ceratitis capitata</name>
    <name type="common">Mediterranean fruit fly</name>
    <name type="synonym">Tephritis capitata</name>
    <dbReference type="NCBI Taxonomy" id="7213"/>
    <lineage>
        <taxon>Eukaryota</taxon>
        <taxon>Metazoa</taxon>
        <taxon>Ecdysozoa</taxon>
        <taxon>Arthropoda</taxon>
        <taxon>Hexapoda</taxon>
        <taxon>Insecta</taxon>
        <taxon>Pterygota</taxon>
        <taxon>Neoptera</taxon>
        <taxon>Endopterygota</taxon>
        <taxon>Diptera</taxon>
        <taxon>Brachycera</taxon>
        <taxon>Muscomorpha</taxon>
        <taxon>Tephritoidea</taxon>
        <taxon>Tephritidae</taxon>
        <taxon>Ceratitis</taxon>
        <taxon>Ceratitis</taxon>
    </lineage>
</organism>
<comment type="caution">
    <text evidence="1">The sequence shown here is derived from an EMBL/GenBank/DDBJ whole genome shotgun (WGS) entry which is preliminary data.</text>
</comment>
<protein>
    <submittedName>
        <fullName evidence="1">(Mediterranean fruit fly) hypothetical protein</fullName>
    </submittedName>
</protein>
<name>A0A811V085_CERCA</name>
<dbReference type="Proteomes" id="UP000606786">
    <property type="component" value="Unassembled WGS sequence"/>
</dbReference>